<organism evidence="1 2">
    <name type="scientific">Solea senegalensis</name>
    <name type="common">Senegalese sole</name>
    <dbReference type="NCBI Taxonomy" id="28829"/>
    <lineage>
        <taxon>Eukaryota</taxon>
        <taxon>Metazoa</taxon>
        <taxon>Chordata</taxon>
        <taxon>Craniata</taxon>
        <taxon>Vertebrata</taxon>
        <taxon>Euteleostomi</taxon>
        <taxon>Actinopterygii</taxon>
        <taxon>Neopterygii</taxon>
        <taxon>Teleostei</taxon>
        <taxon>Neoteleostei</taxon>
        <taxon>Acanthomorphata</taxon>
        <taxon>Carangaria</taxon>
        <taxon>Pleuronectiformes</taxon>
        <taxon>Pleuronectoidei</taxon>
        <taxon>Soleidae</taxon>
        <taxon>Solea</taxon>
    </lineage>
</organism>
<dbReference type="AlphaFoldDB" id="A0AAV6QFA8"/>
<protein>
    <recommendedName>
        <fullName evidence="3">Secreted protein</fullName>
    </recommendedName>
</protein>
<sequence>MRHYVLCIPPVNTKGEVESTPINRNTHRCVAAAAAAAAGLHYGSEPGDPAVPFRHLRRLHAAEDEPSTTPETLL</sequence>
<accession>A0AAV6QFA8</accession>
<evidence type="ECO:0000313" key="1">
    <source>
        <dbReference type="EMBL" id="KAG7489662.1"/>
    </source>
</evidence>
<dbReference type="Proteomes" id="UP000693946">
    <property type="component" value="Linkage Group LG5"/>
</dbReference>
<comment type="caution">
    <text evidence="1">The sequence shown here is derived from an EMBL/GenBank/DDBJ whole genome shotgun (WGS) entry which is preliminary data.</text>
</comment>
<reference evidence="1 2" key="1">
    <citation type="journal article" date="2021" name="Sci. Rep.">
        <title>Chromosome anchoring in Senegalese sole (Solea senegalensis) reveals sex-associated markers and genome rearrangements in flatfish.</title>
        <authorList>
            <person name="Guerrero-Cozar I."/>
            <person name="Gomez-Garrido J."/>
            <person name="Berbel C."/>
            <person name="Martinez-Blanch J.F."/>
            <person name="Alioto T."/>
            <person name="Claros M.G."/>
            <person name="Gagnaire P.A."/>
            <person name="Manchado M."/>
        </authorList>
    </citation>
    <scope>NUCLEOTIDE SEQUENCE [LARGE SCALE GENOMIC DNA]</scope>
    <source>
        <strain evidence="1">Sse05_10M</strain>
    </source>
</reference>
<gene>
    <name evidence="1" type="ORF">JOB18_017718</name>
</gene>
<evidence type="ECO:0008006" key="3">
    <source>
        <dbReference type="Google" id="ProtNLM"/>
    </source>
</evidence>
<proteinExistence type="predicted"/>
<keyword evidence="2" id="KW-1185">Reference proteome</keyword>
<name>A0AAV6QFA8_SOLSE</name>
<evidence type="ECO:0000313" key="2">
    <source>
        <dbReference type="Proteomes" id="UP000693946"/>
    </source>
</evidence>
<dbReference type="EMBL" id="JAGKHQ010000017">
    <property type="protein sequence ID" value="KAG7489662.1"/>
    <property type="molecule type" value="Genomic_DNA"/>
</dbReference>